<organism evidence="1 2">
    <name type="scientific">Anaeromyxobacter paludicola</name>
    <dbReference type="NCBI Taxonomy" id="2918171"/>
    <lineage>
        <taxon>Bacteria</taxon>
        <taxon>Pseudomonadati</taxon>
        <taxon>Myxococcota</taxon>
        <taxon>Myxococcia</taxon>
        <taxon>Myxococcales</taxon>
        <taxon>Cystobacterineae</taxon>
        <taxon>Anaeromyxobacteraceae</taxon>
        <taxon>Anaeromyxobacter</taxon>
    </lineage>
</organism>
<sequence length="104" mass="11357">MATELCQYCGADLDAVPPREETGYLYGVECRRCPPERRRSQVLRRAERVAALSCPDCGAELAPAEKHPDVLVVKEMTYEICAACGAQCGVARVRKLRDVAGGVM</sequence>
<keyword evidence="2" id="KW-1185">Reference proteome</keyword>
<reference evidence="2" key="1">
    <citation type="journal article" date="2022" name="Int. J. Syst. Evol. Microbiol.">
        <title>Anaeromyxobacter oryzae sp. nov., Anaeromyxobacter diazotrophicus sp. nov. and Anaeromyxobacter paludicola sp. nov., isolated from paddy soils.</title>
        <authorList>
            <person name="Itoh H."/>
            <person name="Xu Z."/>
            <person name="Mise K."/>
            <person name="Masuda Y."/>
            <person name="Ushijima N."/>
            <person name="Hayakawa C."/>
            <person name="Shiratori Y."/>
            <person name="Senoo K."/>
        </authorList>
    </citation>
    <scope>NUCLEOTIDE SEQUENCE [LARGE SCALE GENOMIC DNA]</scope>
    <source>
        <strain evidence="2">Red630</strain>
    </source>
</reference>
<evidence type="ECO:0000313" key="2">
    <source>
        <dbReference type="Proteomes" id="UP001162734"/>
    </source>
</evidence>
<gene>
    <name evidence="1" type="ORF">AMPC_00780</name>
</gene>
<name>A0ABM7X577_9BACT</name>
<dbReference type="RefSeq" id="WP_248343544.1">
    <property type="nucleotide sequence ID" value="NZ_AP025592.1"/>
</dbReference>
<proteinExistence type="predicted"/>
<dbReference type="Proteomes" id="UP001162734">
    <property type="component" value="Chromosome"/>
</dbReference>
<evidence type="ECO:0000313" key="1">
    <source>
        <dbReference type="EMBL" id="BDG06965.1"/>
    </source>
</evidence>
<accession>A0ABM7X577</accession>
<dbReference type="EMBL" id="AP025592">
    <property type="protein sequence ID" value="BDG06965.1"/>
    <property type="molecule type" value="Genomic_DNA"/>
</dbReference>
<protein>
    <submittedName>
        <fullName evidence="1">Uncharacterized protein</fullName>
    </submittedName>
</protein>